<gene>
    <name evidence="1" type="ORF">S01H1_55519</name>
</gene>
<dbReference type="EMBL" id="BARS01036095">
    <property type="protein sequence ID" value="GAG25870.1"/>
    <property type="molecule type" value="Genomic_DNA"/>
</dbReference>
<proteinExistence type="predicted"/>
<comment type="caution">
    <text evidence="1">The sequence shown here is derived from an EMBL/GenBank/DDBJ whole genome shotgun (WGS) entry which is preliminary data.</text>
</comment>
<reference evidence="1" key="1">
    <citation type="journal article" date="2014" name="Front. Microbiol.">
        <title>High frequency of phylogenetically diverse reductive dehalogenase-homologous genes in deep subseafloor sedimentary metagenomes.</title>
        <authorList>
            <person name="Kawai M."/>
            <person name="Futagami T."/>
            <person name="Toyoda A."/>
            <person name="Takaki Y."/>
            <person name="Nishi S."/>
            <person name="Hori S."/>
            <person name="Arai W."/>
            <person name="Tsubouchi T."/>
            <person name="Morono Y."/>
            <person name="Uchiyama I."/>
            <person name="Ito T."/>
            <person name="Fujiyama A."/>
            <person name="Inagaki F."/>
            <person name="Takami H."/>
        </authorList>
    </citation>
    <scope>NUCLEOTIDE SEQUENCE</scope>
    <source>
        <strain evidence="1">Expedition CK06-06</strain>
    </source>
</reference>
<name>X0W5M7_9ZZZZ</name>
<dbReference type="AlphaFoldDB" id="X0W5M7"/>
<feature type="non-terminal residue" evidence="1">
    <location>
        <position position="1"/>
    </location>
</feature>
<accession>X0W5M7</accession>
<evidence type="ECO:0000313" key="1">
    <source>
        <dbReference type="EMBL" id="GAG25870.1"/>
    </source>
</evidence>
<sequence>HLNRITPVPKVETRLHLVNLLGYAGIDTDSGISLLVRLCHQKLINFLINKPIHGAG</sequence>
<protein>
    <submittedName>
        <fullName evidence="1">Uncharacterized protein</fullName>
    </submittedName>
</protein>
<organism evidence="1">
    <name type="scientific">marine sediment metagenome</name>
    <dbReference type="NCBI Taxonomy" id="412755"/>
    <lineage>
        <taxon>unclassified sequences</taxon>
        <taxon>metagenomes</taxon>
        <taxon>ecological metagenomes</taxon>
    </lineage>
</organism>